<keyword evidence="2" id="KW-1185">Reference proteome</keyword>
<evidence type="ECO:0000313" key="2">
    <source>
        <dbReference type="Proteomes" id="UP001244207"/>
    </source>
</evidence>
<sequence>MESGDSGRRALSQVVVLRLSFRRRLLSFCAFSAVRDTYLTIRDRLQTAESRRRFVVEFLLLRHFSSLAFPVTENTNRHTEYTVHRGRKRRFSLRNTTFSRPTDQPTNRPTDQAIRSTMAANRVACTAARSLGAPKSQAAASQVRMMSSAGRSNGTSQCWANCLSTAFKKFCLLQVGVCYPALSPSQALFLSFMRVRGWCSSKLSQARFSSTAQTGQLPSKLPYAFLPHLFCSPAYTARHASLFAILHRTNGQGT</sequence>
<evidence type="ECO:0000313" key="1">
    <source>
        <dbReference type="EMBL" id="KAK1728565.1"/>
    </source>
</evidence>
<dbReference type="Proteomes" id="UP001244207">
    <property type="component" value="Unassembled WGS sequence"/>
</dbReference>
<dbReference type="EMBL" id="JAHMHS010000016">
    <property type="protein sequence ID" value="KAK1728565.1"/>
    <property type="molecule type" value="Genomic_DNA"/>
</dbReference>
<reference evidence="1" key="1">
    <citation type="submission" date="2021-12" db="EMBL/GenBank/DDBJ databases">
        <title>Comparative genomics, transcriptomics and evolutionary studies reveal genomic signatures of adaptation to plant cell wall in hemibiotrophic fungi.</title>
        <authorList>
            <consortium name="DOE Joint Genome Institute"/>
            <person name="Baroncelli R."/>
            <person name="Diaz J.F."/>
            <person name="Benocci T."/>
            <person name="Peng M."/>
            <person name="Battaglia E."/>
            <person name="Haridas S."/>
            <person name="Andreopoulos W."/>
            <person name="Labutti K."/>
            <person name="Pangilinan J."/>
            <person name="Floch G.L."/>
            <person name="Makela M.R."/>
            <person name="Henrissat B."/>
            <person name="Grigoriev I.V."/>
            <person name="Crouch J.A."/>
            <person name="De Vries R.P."/>
            <person name="Sukno S.A."/>
            <person name="Thon M.R."/>
        </authorList>
    </citation>
    <scope>NUCLEOTIDE SEQUENCE</scope>
    <source>
        <strain evidence="1">CBS 112980</strain>
    </source>
</reference>
<protein>
    <submittedName>
        <fullName evidence="1">Uncharacterized protein</fullName>
    </submittedName>
</protein>
<dbReference type="GeneID" id="85385003"/>
<comment type="caution">
    <text evidence="1">The sequence shown here is derived from an EMBL/GenBank/DDBJ whole genome shotgun (WGS) entry which is preliminary data.</text>
</comment>
<dbReference type="RefSeq" id="XP_060368620.1">
    <property type="nucleotide sequence ID" value="XM_060501104.1"/>
</dbReference>
<proteinExistence type="predicted"/>
<name>A0AAD8XK02_GLOAC</name>
<organism evidence="1 2">
    <name type="scientific">Glomerella acutata</name>
    <name type="common">Colletotrichum acutatum</name>
    <dbReference type="NCBI Taxonomy" id="27357"/>
    <lineage>
        <taxon>Eukaryota</taxon>
        <taxon>Fungi</taxon>
        <taxon>Dikarya</taxon>
        <taxon>Ascomycota</taxon>
        <taxon>Pezizomycotina</taxon>
        <taxon>Sordariomycetes</taxon>
        <taxon>Hypocreomycetidae</taxon>
        <taxon>Glomerellales</taxon>
        <taxon>Glomerellaceae</taxon>
        <taxon>Colletotrichum</taxon>
        <taxon>Colletotrichum acutatum species complex</taxon>
    </lineage>
</organism>
<accession>A0AAD8XK02</accession>
<dbReference type="AlphaFoldDB" id="A0AAD8XK02"/>
<gene>
    <name evidence="1" type="ORF">BDZ83DRAFT_112818</name>
</gene>